<name>A0A918UGN2_9ACTN</name>
<reference evidence="2" key="2">
    <citation type="submission" date="2020-09" db="EMBL/GenBank/DDBJ databases">
        <authorList>
            <person name="Sun Q."/>
            <person name="Ohkuma M."/>
        </authorList>
    </citation>
    <scope>NUCLEOTIDE SEQUENCE</scope>
    <source>
        <strain evidence="2">JCM 4815</strain>
    </source>
</reference>
<accession>A0A918UGN2</accession>
<dbReference type="AlphaFoldDB" id="A0A918UGN2"/>
<dbReference type="InterPro" id="IPR018766">
    <property type="entry name" value="Zinicin_2"/>
</dbReference>
<protein>
    <submittedName>
        <fullName evidence="2">Uncharacterized protein</fullName>
    </submittedName>
</protein>
<gene>
    <name evidence="2" type="ORF">GCM10010365_26410</name>
</gene>
<evidence type="ECO:0000256" key="1">
    <source>
        <dbReference type="SAM" id="MobiDB-lite"/>
    </source>
</evidence>
<dbReference type="SUPFAM" id="SSF55486">
    <property type="entry name" value="Metalloproteases ('zincins'), catalytic domain"/>
    <property type="match status" value="1"/>
</dbReference>
<dbReference type="EMBL" id="BMVW01000003">
    <property type="protein sequence ID" value="GGZ05859.1"/>
    <property type="molecule type" value="Genomic_DNA"/>
</dbReference>
<comment type="caution">
    <text evidence="2">The sequence shown here is derived from an EMBL/GenBank/DDBJ whole genome shotgun (WGS) entry which is preliminary data.</text>
</comment>
<feature type="region of interest" description="Disordered" evidence="1">
    <location>
        <begin position="1"/>
        <end position="40"/>
    </location>
</feature>
<sequence>MGGGHPSLGPPPTSALRPAAHRGVTPRAAGRSERARRLAAQQPQLTISDGILVFCTVLDDTQRNSELKESIEQLLIIVAPHVRQLTGLPAPSNEVRFRLLEPKAWRHECGQHTRRVLDRDRANLDLVLTPEQLEGADIAVKITGFLPAVIWPLFSALTVEAGDGGSETIIAPRALHHTGLVDEAPLLCQLVAHELTHHFQAVAGAPWRTLFPRERRICPRGAVTLVKGHAHWVAQQVTCRVFGRPVDHHEHAHRSLRYQLAKGVCHLPLFAGVRHDAYLRGVAFVHHVVHERGTDPINRAWNDHTLLPTADEISDPGAWIRRTAA</sequence>
<evidence type="ECO:0000313" key="3">
    <source>
        <dbReference type="Proteomes" id="UP000622166"/>
    </source>
</evidence>
<dbReference type="Pfam" id="PF10103">
    <property type="entry name" value="Zincin_2"/>
    <property type="match status" value="1"/>
</dbReference>
<evidence type="ECO:0000313" key="2">
    <source>
        <dbReference type="EMBL" id="GGZ05859.1"/>
    </source>
</evidence>
<dbReference type="Proteomes" id="UP000622166">
    <property type="component" value="Unassembled WGS sequence"/>
</dbReference>
<proteinExistence type="predicted"/>
<keyword evidence="3" id="KW-1185">Reference proteome</keyword>
<reference evidence="2" key="1">
    <citation type="journal article" date="2014" name="Int. J. Syst. Evol. Microbiol.">
        <title>Complete genome sequence of Corynebacterium casei LMG S-19264T (=DSM 44701T), isolated from a smear-ripened cheese.</title>
        <authorList>
            <consortium name="US DOE Joint Genome Institute (JGI-PGF)"/>
            <person name="Walter F."/>
            <person name="Albersmeier A."/>
            <person name="Kalinowski J."/>
            <person name="Ruckert C."/>
        </authorList>
    </citation>
    <scope>NUCLEOTIDE SEQUENCE</scope>
    <source>
        <strain evidence="2">JCM 4815</strain>
    </source>
</reference>
<organism evidence="2 3">
    <name type="scientific">Streptomyces poonensis</name>
    <dbReference type="NCBI Taxonomy" id="68255"/>
    <lineage>
        <taxon>Bacteria</taxon>
        <taxon>Bacillati</taxon>
        <taxon>Actinomycetota</taxon>
        <taxon>Actinomycetes</taxon>
        <taxon>Kitasatosporales</taxon>
        <taxon>Streptomycetaceae</taxon>
        <taxon>Streptomyces</taxon>
    </lineage>
</organism>